<evidence type="ECO:0000313" key="2">
    <source>
        <dbReference type="Proteomes" id="UP001567538"/>
    </source>
</evidence>
<name>A0ABD1HV84_SALDI</name>
<dbReference type="EMBL" id="JBEAFC010000004">
    <property type="protein sequence ID" value="KAL1560087.1"/>
    <property type="molecule type" value="Genomic_DNA"/>
</dbReference>
<proteinExistence type="predicted"/>
<sequence length="79" mass="9129">MKYSILNQRVLVPYHLHIYPDCLLRLWAFAIATQDVHKLVEDIKRPRVGTITREPGPVQGGSTVIAFCQWLRDQNRSTP</sequence>
<dbReference type="GO" id="GO:0004462">
    <property type="term" value="F:lactoylglutathione lyase activity"/>
    <property type="evidence" value="ECO:0007669"/>
    <property type="project" value="UniProtKB-EC"/>
</dbReference>
<accession>A0ABD1HV84</accession>
<comment type="caution">
    <text evidence="1">The sequence shown here is derived from an EMBL/GenBank/DDBJ whole genome shotgun (WGS) entry which is preliminary data.</text>
</comment>
<keyword evidence="1" id="KW-0456">Lyase</keyword>
<dbReference type="AlphaFoldDB" id="A0ABD1HV84"/>
<dbReference type="Proteomes" id="UP001567538">
    <property type="component" value="Unassembled WGS sequence"/>
</dbReference>
<gene>
    <name evidence="1" type="ORF">AAHA92_10348</name>
</gene>
<reference evidence="1 2" key="1">
    <citation type="submission" date="2024-06" db="EMBL/GenBank/DDBJ databases">
        <title>A chromosome level genome sequence of Diviner's sage (Salvia divinorum).</title>
        <authorList>
            <person name="Ford S.A."/>
            <person name="Ro D.-K."/>
            <person name="Ness R.W."/>
            <person name="Phillips M.A."/>
        </authorList>
    </citation>
    <scope>NUCLEOTIDE SEQUENCE [LARGE SCALE GENOMIC DNA]</scope>
    <source>
        <strain evidence="1">SAF-2024a</strain>
        <tissue evidence="1">Leaf</tissue>
    </source>
</reference>
<protein>
    <submittedName>
        <fullName evidence="1">Lactoylglutathione lyase</fullName>
        <ecNumber evidence="1">4.4.1.5</ecNumber>
    </submittedName>
</protein>
<evidence type="ECO:0000313" key="1">
    <source>
        <dbReference type="EMBL" id="KAL1560087.1"/>
    </source>
</evidence>
<keyword evidence="2" id="KW-1185">Reference proteome</keyword>
<dbReference type="EC" id="4.4.1.5" evidence="1"/>
<organism evidence="1 2">
    <name type="scientific">Salvia divinorum</name>
    <name type="common">Maria pastora</name>
    <name type="synonym">Diviner's sage</name>
    <dbReference type="NCBI Taxonomy" id="28513"/>
    <lineage>
        <taxon>Eukaryota</taxon>
        <taxon>Viridiplantae</taxon>
        <taxon>Streptophyta</taxon>
        <taxon>Embryophyta</taxon>
        <taxon>Tracheophyta</taxon>
        <taxon>Spermatophyta</taxon>
        <taxon>Magnoliopsida</taxon>
        <taxon>eudicotyledons</taxon>
        <taxon>Gunneridae</taxon>
        <taxon>Pentapetalae</taxon>
        <taxon>asterids</taxon>
        <taxon>lamiids</taxon>
        <taxon>Lamiales</taxon>
        <taxon>Lamiaceae</taxon>
        <taxon>Nepetoideae</taxon>
        <taxon>Mentheae</taxon>
        <taxon>Salviinae</taxon>
        <taxon>Salvia</taxon>
        <taxon>Salvia subgen. Calosphace</taxon>
    </lineage>
</organism>